<dbReference type="OrthoDB" id="3363836at2759"/>
<dbReference type="AlphaFoldDB" id="A0A9P7F5B2"/>
<sequence>MNKRGLAHVRIGHAGAPQTHQKRSSCATGGFYISPSQGQTVSSSSPFNITWDTSCLPSSTQAVDIYLIAPSLSSSRIHEWQNVNYALGTYQTSLETKWWNDTSTVNLQLSIVTTNTQPFLSPFPAGPVFTATYTAPSDGSTPASADLSSPGGVTYVGNFSSNSSSSSGKIAAGVLVPLIFIGLGLAVYFKLSRAKSKEKSRRFSEAIDKRMSTISVDWKSMSAAGASAAIRHSMAVSVGGNRNSSFSSGPLRPVSTAAVEGDLSISDKDSFDVPRMSQLRSGLRSQTTLGERVSRVSFATDIRPSIESRRTVGTSRAFHTGFVPPLPSNDDKEETGDLSPTQTKGPFTLTPDDIRARMSLSGASEARPSMDEVWPSLSMMRTGNEAGGDDYLLPQEQQSVDMPLPPVPAHPAPESGLSMMPMPASVMSPDEMLRAYAERRMKSPPPTGSLAFPIPAASYNGNGMRTLYTPSLSTQEGGEQNNRYTQAYDDPYAGTAT</sequence>
<protein>
    <submittedName>
        <fullName evidence="3">Uncharacterized protein</fullName>
    </submittedName>
</protein>
<feature type="compositionally biased region" description="Polar residues" evidence="1">
    <location>
        <begin position="467"/>
        <end position="485"/>
    </location>
</feature>
<name>A0A9P7F5B2_9AGAM</name>
<comment type="caution">
    <text evidence="3">The sequence shown here is derived from an EMBL/GenBank/DDBJ whole genome shotgun (WGS) entry which is preliminary data.</text>
</comment>
<evidence type="ECO:0000313" key="3">
    <source>
        <dbReference type="EMBL" id="KAG2106215.1"/>
    </source>
</evidence>
<organism evidence="3 4">
    <name type="scientific">Suillus discolor</name>
    <dbReference type="NCBI Taxonomy" id="1912936"/>
    <lineage>
        <taxon>Eukaryota</taxon>
        <taxon>Fungi</taxon>
        <taxon>Dikarya</taxon>
        <taxon>Basidiomycota</taxon>
        <taxon>Agaricomycotina</taxon>
        <taxon>Agaricomycetes</taxon>
        <taxon>Agaricomycetidae</taxon>
        <taxon>Boletales</taxon>
        <taxon>Suillineae</taxon>
        <taxon>Suillaceae</taxon>
        <taxon>Suillus</taxon>
    </lineage>
</organism>
<feature type="transmembrane region" description="Helical" evidence="2">
    <location>
        <begin position="170"/>
        <end position="191"/>
    </location>
</feature>
<feature type="region of interest" description="Disordered" evidence="1">
    <location>
        <begin position="316"/>
        <end position="351"/>
    </location>
</feature>
<dbReference type="RefSeq" id="XP_041291525.1">
    <property type="nucleotide sequence ID" value="XM_041431470.1"/>
</dbReference>
<keyword evidence="4" id="KW-1185">Reference proteome</keyword>
<dbReference type="Proteomes" id="UP000823399">
    <property type="component" value="Unassembled WGS sequence"/>
</dbReference>
<dbReference type="EMBL" id="JABBWM010000036">
    <property type="protein sequence ID" value="KAG2106215.1"/>
    <property type="molecule type" value="Genomic_DNA"/>
</dbReference>
<accession>A0A9P7F5B2</accession>
<keyword evidence="2" id="KW-0472">Membrane</keyword>
<proteinExistence type="predicted"/>
<feature type="region of interest" description="Disordered" evidence="1">
    <location>
        <begin position="467"/>
        <end position="497"/>
    </location>
</feature>
<feature type="region of interest" description="Disordered" evidence="1">
    <location>
        <begin position="1"/>
        <end position="23"/>
    </location>
</feature>
<reference evidence="3" key="1">
    <citation type="journal article" date="2020" name="New Phytol.">
        <title>Comparative genomics reveals dynamic genome evolution in host specialist ectomycorrhizal fungi.</title>
        <authorList>
            <person name="Lofgren L.A."/>
            <person name="Nguyen N.H."/>
            <person name="Vilgalys R."/>
            <person name="Ruytinx J."/>
            <person name="Liao H.L."/>
            <person name="Branco S."/>
            <person name="Kuo A."/>
            <person name="LaButti K."/>
            <person name="Lipzen A."/>
            <person name="Andreopoulos W."/>
            <person name="Pangilinan J."/>
            <person name="Riley R."/>
            <person name="Hundley H."/>
            <person name="Na H."/>
            <person name="Barry K."/>
            <person name="Grigoriev I.V."/>
            <person name="Stajich J.E."/>
            <person name="Kennedy P.G."/>
        </authorList>
    </citation>
    <scope>NUCLEOTIDE SEQUENCE</scope>
    <source>
        <strain evidence="3">FC423</strain>
    </source>
</reference>
<dbReference type="GeneID" id="64693729"/>
<evidence type="ECO:0000256" key="2">
    <source>
        <dbReference type="SAM" id="Phobius"/>
    </source>
</evidence>
<evidence type="ECO:0000256" key="1">
    <source>
        <dbReference type="SAM" id="MobiDB-lite"/>
    </source>
</evidence>
<evidence type="ECO:0000313" key="4">
    <source>
        <dbReference type="Proteomes" id="UP000823399"/>
    </source>
</evidence>
<gene>
    <name evidence="3" type="ORF">F5147DRAFT_579095</name>
</gene>
<keyword evidence="2" id="KW-0812">Transmembrane</keyword>
<feature type="compositionally biased region" description="Basic residues" evidence="1">
    <location>
        <begin position="1"/>
        <end position="11"/>
    </location>
</feature>
<keyword evidence="2" id="KW-1133">Transmembrane helix</keyword>